<name>A0AAQ3K3E1_9LILI</name>
<keyword evidence="3" id="KW-1185">Reference proteome</keyword>
<dbReference type="Proteomes" id="UP001327560">
    <property type="component" value="Chromosome 3"/>
</dbReference>
<dbReference type="Pfam" id="PF14111">
    <property type="entry name" value="DUF4283"/>
    <property type="match status" value="1"/>
</dbReference>
<evidence type="ECO:0000313" key="3">
    <source>
        <dbReference type="Proteomes" id="UP001327560"/>
    </source>
</evidence>
<gene>
    <name evidence="2" type="ORF">Cni_G09891</name>
</gene>
<dbReference type="PANTHER" id="PTHR31286:SF180">
    <property type="entry name" value="OS10G0362600 PROTEIN"/>
    <property type="match status" value="1"/>
</dbReference>
<protein>
    <submittedName>
        <fullName evidence="2">DUF4283 domain-containing protein</fullName>
    </submittedName>
</protein>
<evidence type="ECO:0000259" key="1">
    <source>
        <dbReference type="Pfam" id="PF14111"/>
    </source>
</evidence>
<dbReference type="InterPro" id="IPR040256">
    <property type="entry name" value="At4g02000-like"/>
</dbReference>
<dbReference type="AlphaFoldDB" id="A0AAQ3K3E1"/>
<accession>A0AAQ3K3E1</accession>
<feature type="domain" description="DUF4283" evidence="1">
    <location>
        <begin position="53"/>
        <end position="133"/>
    </location>
</feature>
<reference evidence="2 3" key="1">
    <citation type="submission" date="2023-10" db="EMBL/GenBank/DDBJ databases">
        <title>Chromosome-scale genome assembly provides insights into flower coloration mechanisms of Canna indica.</title>
        <authorList>
            <person name="Li C."/>
        </authorList>
    </citation>
    <scope>NUCLEOTIDE SEQUENCE [LARGE SCALE GENOMIC DNA]</scope>
    <source>
        <tissue evidence="2">Flower</tissue>
    </source>
</reference>
<organism evidence="2 3">
    <name type="scientific">Canna indica</name>
    <name type="common">Indian-shot</name>
    <dbReference type="NCBI Taxonomy" id="4628"/>
    <lineage>
        <taxon>Eukaryota</taxon>
        <taxon>Viridiplantae</taxon>
        <taxon>Streptophyta</taxon>
        <taxon>Embryophyta</taxon>
        <taxon>Tracheophyta</taxon>
        <taxon>Spermatophyta</taxon>
        <taxon>Magnoliopsida</taxon>
        <taxon>Liliopsida</taxon>
        <taxon>Zingiberales</taxon>
        <taxon>Cannaceae</taxon>
        <taxon>Canna</taxon>
    </lineage>
</organism>
<sequence length="321" mass="36204">MVLLLDGPRPWSSLFSTAKANTDCSLKFEEPKVVDGEFVIYVSNEELNASIDYWKFALVGHFVGAKLYFPKVKERIISMWNPKGDFEALSLPSSFLIFRFSQEDDMMIALEGGPWFIQGLLIVLKRWAPGMTLERVSLSTIPIWVRVFHLPLEFWSAPIIGKIMSGIGKLLYKDNPTTTKSYIGYARICVEMDARQSLLENLVFNIRDEKYKVQLVDSSSRNAILQRMRSSEPRLHTLPVSRKYQLSGGSIKIGTNMGRNRIQNLQIAETLKAESLRIGNTFQILGAEDVEGSICDDDDLLEPGEIRAQGGRAPPLTIPQD</sequence>
<dbReference type="InterPro" id="IPR025558">
    <property type="entry name" value="DUF4283"/>
</dbReference>
<dbReference type="PANTHER" id="PTHR31286">
    <property type="entry name" value="GLYCINE-RICH CELL WALL STRUCTURAL PROTEIN 1.8-LIKE"/>
    <property type="match status" value="1"/>
</dbReference>
<dbReference type="EMBL" id="CP136892">
    <property type="protein sequence ID" value="WOL01177.1"/>
    <property type="molecule type" value="Genomic_DNA"/>
</dbReference>
<proteinExistence type="predicted"/>
<evidence type="ECO:0000313" key="2">
    <source>
        <dbReference type="EMBL" id="WOL01177.1"/>
    </source>
</evidence>